<dbReference type="SMART" id="SM00256">
    <property type="entry name" value="FBOX"/>
    <property type="match status" value="1"/>
</dbReference>
<dbReference type="Pfam" id="PF07734">
    <property type="entry name" value="FBA_1"/>
    <property type="match status" value="1"/>
</dbReference>
<feature type="domain" description="F-box" evidence="1">
    <location>
        <begin position="9"/>
        <end position="49"/>
    </location>
</feature>
<dbReference type="NCBIfam" id="TIGR01640">
    <property type="entry name" value="F_box_assoc_1"/>
    <property type="match status" value="1"/>
</dbReference>
<proteinExistence type="predicted"/>
<dbReference type="InterPro" id="IPR017451">
    <property type="entry name" value="F-box-assoc_interact_dom"/>
</dbReference>
<dbReference type="PANTHER" id="PTHR31672:SF13">
    <property type="entry name" value="F-BOX PROTEIN CPR30-LIKE"/>
    <property type="match status" value="1"/>
</dbReference>
<dbReference type="PANTHER" id="PTHR31672">
    <property type="entry name" value="BNACNNG10540D PROTEIN"/>
    <property type="match status" value="1"/>
</dbReference>
<sequence length="643" mass="74051">MSQVRESETPEDKVVEILSRLPPKSLMRFKCTRKSWCTLINSSSFVAKHLSNSVDNKLSSSTCILLNRSQMPVFPDKSWKYEILWSMIYLSIYSDEYNHHYDVEDLNIPFPLEDHHPVQIHGYCNGIVCVIAGKTVIILCNPGTGEFRQLPDSCLLVPLPKEKFQLETIFGGLGFGYDCKAKEYKVVQIIENCEYSDDERTFYHSIPLPHTAEVYTIAANSWKVIKIDISTKTYPSSCSVYLKGFCYWFASDGEEYILSFDLGDEIFHRIQLPSRRESSFKFYDLFLYNESITSYCSHYDPSEDSKLFEIWVMDDYDGIKSSWTKLLTVGPFKGIEYPLTLWKCDELLMLASDGRAISYNSSIGNLKYLHIPPIINEVIDFEALSYVESIVPINSMILIWCTVPKMLCMMLKPILGSQQSACRARRLALSSSCGSPEDSYAKTIIFGTFFFAIDASVRGFLSWMRTYIAVDASHLNSKYKGILLVAIAFDCYRNIYPLAFGIGDLENNDCWNNFNFNAANLVAKEHATVFKTLIIDIEKEKEVRMAIIELLKSIKDDHRLRARRNLFKVKLLKLKLKHCLYKDNVSRFNVSKELEMKKKKKAYEGGVELFRAYVNLHSSAKANKDWLDVDMIEKCSLLRRRLF</sequence>
<comment type="caution">
    <text evidence="2">The sequence shown here is derived from an EMBL/GenBank/DDBJ whole genome shotgun (WGS) entry which is preliminary data.</text>
</comment>
<dbReference type="InterPro" id="IPR006527">
    <property type="entry name" value="F-box-assoc_dom_typ1"/>
</dbReference>
<evidence type="ECO:0000313" key="2">
    <source>
        <dbReference type="EMBL" id="KAB2611818.1"/>
    </source>
</evidence>
<dbReference type="InterPro" id="IPR036047">
    <property type="entry name" value="F-box-like_dom_sf"/>
</dbReference>
<dbReference type="AlphaFoldDB" id="A0A5N5G965"/>
<evidence type="ECO:0000313" key="3">
    <source>
        <dbReference type="Proteomes" id="UP000327157"/>
    </source>
</evidence>
<organism evidence="2 3">
    <name type="scientific">Pyrus ussuriensis x Pyrus communis</name>
    <dbReference type="NCBI Taxonomy" id="2448454"/>
    <lineage>
        <taxon>Eukaryota</taxon>
        <taxon>Viridiplantae</taxon>
        <taxon>Streptophyta</taxon>
        <taxon>Embryophyta</taxon>
        <taxon>Tracheophyta</taxon>
        <taxon>Spermatophyta</taxon>
        <taxon>Magnoliopsida</taxon>
        <taxon>eudicotyledons</taxon>
        <taxon>Gunneridae</taxon>
        <taxon>Pentapetalae</taxon>
        <taxon>rosids</taxon>
        <taxon>fabids</taxon>
        <taxon>Rosales</taxon>
        <taxon>Rosaceae</taxon>
        <taxon>Amygdaloideae</taxon>
        <taxon>Maleae</taxon>
        <taxon>Pyrus</taxon>
    </lineage>
</organism>
<dbReference type="CDD" id="cd22157">
    <property type="entry name" value="F-box_AtFBW1-like"/>
    <property type="match status" value="1"/>
</dbReference>
<reference evidence="2 3" key="3">
    <citation type="submission" date="2019-11" db="EMBL/GenBank/DDBJ databases">
        <title>A de novo genome assembly of a pear dwarfing rootstock.</title>
        <authorList>
            <person name="Wang F."/>
            <person name="Wang J."/>
            <person name="Li S."/>
            <person name="Zhang Y."/>
            <person name="Fang M."/>
            <person name="Ma L."/>
            <person name="Zhao Y."/>
            <person name="Jiang S."/>
        </authorList>
    </citation>
    <scope>NUCLEOTIDE SEQUENCE [LARGE SCALE GENOMIC DNA]</scope>
    <source>
        <strain evidence="2">S2</strain>
        <tissue evidence="2">Leaf</tissue>
    </source>
</reference>
<dbReference type="EMBL" id="SMOL01000487">
    <property type="protein sequence ID" value="KAB2611818.1"/>
    <property type="molecule type" value="Genomic_DNA"/>
</dbReference>
<dbReference type="OrthoDB" id="1097353at2759"/>
<dbReference type="InterPro" id="IPR001810">
    <property type="entry name" value="F-box_dom"/>
</dbReference>
<dbReference type="InterPro" id="IPR050796">
    <property type="entry name" value="SCF_F-box_component"/>
</dbReference>
<reference evidence="2 3" key="1">
    <citation type="submission" date="2019-09" db="EMBL/GenBank/DDBJ databases">
        <authorList>
            <person name="Ou C."/>
        </authorList>
    </citation>
    <scope>NUCLEOTIDE SEQUENCE [LARGE SCALE GENOMIC DNA]</scope>
    <source>
        <strain evidence="2">S2</strain>
        <tissue evidence="2">Leaf</tissue>
    </source>
</reference>
<gene>
    <name evidence="2" type="ORF">D8674_019850</name>
</gene>
<protein>
    <submittedName>
        <fullName evidence="2">S-Locus F-box 3-S34</fullName>
    </submittedName>
</protein>
<dbReference type="SUPFAM" id="SSF81383">
    <property type="entry name" value="F-box domain"/>
    <property type="match status" value="1"/>
</dbReference>
<name>A0A5N5G965_9ROSA</name>
<dbReference type="Proteomes" id="UP000327157">
    <property type="component" value="Chromosome 17"/>
</dbReference>
<evidence type="ECO:0000259" key="1">
    <source>
        <dbReference type="SMART" id="SM00256"/>
    </source>
</evidence>
<keyword evidence="3" id="KW-1185">Reference proteome</keyword>
<reference evidence="3" key="2">
    <citation type="submission" date="2019-10" db="EMBL/GenBank/DDBJ databases">
        <title>A de novo genome assembly of a pear dwarfing rootstock.</title>
        <authorList>
            <person name="Wang F."/>
            <person name="Wang J."/>
            <person name="Li S."/>
            <person name="Zhang Y."/>
            <person name="Fang M."/>
            <person name="Ma L."/>
            <person name="Zhao Y."/>
            <person name="Jiang S."/>
        </authorList>
    </citation>
    <scope>NUCLEOTIDE SEQUENCE [LARGE SCALE GENOMIC DNA]</scope>
</reference>
<accession>A0A5N5G965</accession>